<protein>
    <submittedName>
        <fullName evidence="2">Uncharacterized protein</fullName>
    </submittedName>
</protein>
<sequence length="251" mass="25609">MVDTLDPVFAAALRKTLVETADASTRPRPAWWRRGWIVGGVSLALLAGAGAATAGLVGTPGGEVSTDLGEAVTQTGVGDGSLYLGEAPQGADAVEYTFEALTGGSFALGPGGTHFVYSDAEAASVSTTGGGQLELSDVVDGYLTITTTTPDAAWSITAAYVSNEPVPLATNARGETYGTNAYDADPDLISAYATNGKLGYIRREDLQALQGPLPTSPTGAAAQMEDPNYGTGDIPVYESDGITIIGQFHVG</sequence>
<keyword evidence="1" id="KW-0472">Membrane</keyword>
<accession>A0AA96FD61</accession>
<evidence type="ECO:0000313" key="2">
    <source>
        <dbReference type="EMBL" id="WNM27265.1"/>
    </source>
</evidence>
<dbReference type="AlphaFoldDB" id="A0AA96FD61"/>
<dbReference type="RefSeq" id="WP_313543215.1">
    <property type="nucleotide sequence ID" value="NZ_CP134880.1"/>
</dbReference>
<dbReference type="KEGG" id="dcp:RN607_13830"/>
<feature type="transmembrane region" description="Helical" evidence="1">
    <location>
        <begin position="36"/>
        <end position="57"/>
    </location>
</feature>
<keyword evidence="1" id="KW-1133">Transmembrane helix</keyword>
<organism evidence="2">
    <name type="scientific">Demequina capsici</name>
    <dbReference type="NCBI Taxonomy" id="3075620"/>
    <lineage>
        <taxon>Bacteria</taxon>
        <taxon>Bacillati</taxon>
        <taxon>Actinomycetota</taxon>
        <taxon>Actinomycetes</taxon>
        <taxon>Micrococcales</taxon>
        <taxon>Demequinaceae</taxon>
        <taxon>Demequina</taxon>
    </lineage>
</organism>
<name>A0AA96FD61_9MICO</name>
<reference evidence="2" key="1">
    <citation type="submission" date="2023-09" db="EMBL/GenBank/DDBJ databases">
        <title>Demequina sp. a novel bacteria isolated from Capsicum annuum.</title>
        <authorList>
            <person name="Humaira Z."/>
            <person name="Lee J."/>
            <person name="Cho D."/>
        </authorList>
    </citation>
    <scope>NUCLEOTIDE SEQUENCE</scope>
    <source>
        <strain evidence="2">PMTSA13</strain>
    </source>
</reference>
<dbReference type="EMBL" id="CP134880">
    <property type="protein sequence ID" value="WNM27265.1"/>
    <property type="molecule type" value="Genomic_DNA"/>
</dbReference>
<proteinExistence type="predicted"/>
<evidence type="ECO:0000256" key="1">
    <source>
        <dbReference type="SAM" id="Phobius"/>
    </source>
</evidence>
<gene>
    <name evidence="2" type="ORF">RN607_13830</name>
</gene>
<dbReference type="Proteomes" id="UP001303408">
    <property type="component" value="Chromosome"/>
</dbReference>
<keyword evidence="1" id="KW-0812">Transmembrane</keyword>